<keyword evidence="1" id="KW-0614">Plasmid</keyword>
<dbReference type="PATRIC" id="fig|1122180.6.peg.35"/>
<evidence type="ECO:0008006" key="3">
    <source>
        <dbReference type="Google" id="ProtNLM"/>
    </source>
</evidence>
<protein>
    <recommendedName>
        <fullName evidence="3">DUF1127 domain-containing protein</fullName>
    </recommendedName>
</protein>
<organism evidence="1 2">
    <name type="scientific">Limimaricola hongkongensis DSM 17492</name>
    <dbReference type="NCBI Taxonomy" id="1122180"/>
    <lineage>
        <taxon>Bacteria</taxon>
        <taxon>Pseudomonadati</taxon>
        <taxon>Pseudomonadota</taxon>
        <taxon>Alphaproteobacteria</taxon>
        <taxon>Rhodobacterales</taxon>
        <taxon>Paracoccaceae</taxon>
        <taxon>Limimaricola</taxon>
    </lineage>
</organism>
<keyword evidence="2" id="KW-1185">Reference proteome</keyword>
<dbReference type="Proteomes" id="UP000025047">
    <property type="component" value="Plasmid pLokhon01"/>
</dbReference>
<accession>A0A017H8F9</accession>
<dbReference type="RefSeq" id="WP_017929886.1">
    <property type="nucleotide sequence ID" value="NZ_CM002675.1"/>
</dbReference>
<dbReference type="EMBL" id="APGJ01000009">
    <property type="protein sequence ID" value="EYD70453.1"/>
    <property type="molecule type" value="Genomic_DNA"/>
</dbReference>
<gene>
    <name evidence="1" type="ORF">Lokhon_00035</name>
</gene>
<comment type="caution">
    <text evidence="1">The sequence shown here is derived from an EMBL/GenBank/DDBJ whole genome shotgun (WGS) entry which is preliminary data.</text>
</comment>
<dbReference type="OrthoDB" id="7867799at2"/>
<dbReference type="AlphaFoldDB" id="A0A017H8F9"/>
<name>A0A017H8F9_9RHOB</name>
<dbReference type="HOGENOM" id="CLU_196826_1_0_5"/>
<evidence type="ECO:0000313" key="1">
    <source>
        <dbReference type="EMBL" id="EYD70453.1"/>
    </source>
</evidence>
<proteinExistence type="predicted"/>
<geneLocation type="plasmid" evidence="1 2">
    <name>pLokhon01</name>
</geneLocation>
<evidence type="ECO:0000313" key="2">
    <source>
        <dbReference type="Proteomes" id="UP000025047"/>
    </source>
</evidence>
<sequence>MAQTATRSIAATLIAPFAAIGRGLVALAETGPRMQQVRRLNEMSDEDLEALGTTRAEMVRKIFGGAIYL</sequence>
<reference evidence="1 2" key="1">
    <citation type="submission" date="2013-03" db="EMBL/GenBank/DDBJ databases">
        <authorList>
            <person name="Fiebig A."/>
            <person name="Goeker M."/>
            <person name="Klenk H.-P.P."/>
        </authorList>
    </citation>
    <scope>NUCLEOTIDE SEQUENCE [LARGE SCALE GENOMIC DNA]</scope>
    <source>
        <strain evidence="1 2">DSM 17492</strain>
        <plasmid evidence="1 2">pLokhon01</plasmid>
    </source>
</reference>